<evidence type="ECO:0000256" key="2">
    <source>
        <dbReference type="ARBA" id="ARBA00023012"/>
    </source>
</evidence>
<dbReference type="InterPro" id="IPR039420">
    <property type="entry name" value="WalR-like"/>
</dbReference>
<evidence type="ECO:0000313" key="11">
    <source>
        <dbReference type="Proteomes" id="UP000238375"/>
    </source>
</evidence>
<dbReference type="Pfam" id="PF00072">
    <property type="entry name" value="Response_reg"/>
    <property type="match status" value="1"/>
</dbReference>
<feature type="domain" description="OmpR/PhoB-type" evidence="9">
    <location>
        <begin position="124"/>
        <end position="224"/>
    </location>
</feature>
<dbReference type="GO" id="GO:0032993">
    <property type="term" value="C:protein-DNA complex"/>
    <property type="evidence" value="ECO:0007669"/>
    <property type="project" value="TreeGrafter"/>
</dbReference>
<dbReference type="PANTHER" id="PTHR48111">
    <property type="entry name" value="REGULATOR OF RPOS"/>
    <property type="match status" value="1"/>
</dbReference>
<keyword evidence="2" id="KW-0902">Two-component regulatory system</keyword>
<dbReference type="InterPro" id="IPR001867">
    <property type="entry name" value="OmpR/PhoB-type_DNA-bd"/>
</dbReference>
<dbReference type="Gene3D" id="3.40.50.2300">
    <property type="match status" value="1"/>
</dbReference>
<comment type="caution">
    <text evidence="10">The sequence shown here is derived from an EMBL/GenBank/DDBJ whole genome shotgun (WGS) entry which is preliminary data.</text>
</comment>
<evidence type="ECO:0000259" key="9">
    <source>
        <dbReference type="PROSITE" id="PS51755"/>
    </source>
</evidence>
<keyword evidence="5" id="KW-0804">Transcription</keyword>
<dbReference type="PANTHER" id="PTHR48111:SF22">
    <property type="entry name" value="REGULATOR OF RPOS"/>
    <property type="match status" value="1"/>
</dbReference>
<dbReference type="Gene3D" id="6.10.250.690">
    <property type="match status" value="1"/>
</dbReference>
<keyword evidence="11" id="KW-1185">Reference proteome</keyword>
<dbReference type="GO" id="GO:0005829">
    <property type="term" value="C:cytosol"/>
    <property type="evidence" value="ECO:0007669"/>
    <property type="project" value="TreeGrafter"/>
</dbReference>
<evidence type="ECO:0000256" key="4">
    <source>
        <dbReference type="ARBA" id="ARBA00023125"/>
    </source>
</evidence>
<evidence type="ECO:0000259" key="8">
    <source>
        <dbReference type="PROSITE" id="PS50110"/>
    </source>
</evidence>
<accession>A0A2T0SNF9</accession>
<dbReference type="OrthoDB" id="5343479at2"/>
<feature type="domain" description="Response regulatory" evidence="8">
    <location>
        <begin position="2"/>
        <end position="116"/>
    </location>
</feature>
<name>A0A2T0SNF9_9BACT</name>
<dbReference type="GO" id="GO:0000976">
    <property type="term" value="F:transcription cis-regulatory region binding"/>
    <property type="evidence" value="ECO:0007669"/>
    <property type="project" value="TreeGrafter"/>
</dbReference>
<dbReference type="RefSeq" id="WP_012931387.1">
    <property type="nucleotide sequence ID" value="NZ_PVTE01000015.1"/>
</dbReference>
<evidence type="ECO:0000313" key="10">
    <source>
        <dbReference type="EMBL" id="PRY34952.1"/>
    </source>
</evidence>
<keyword evidence="4 7" id="KW-0238">DNA-binding</keyword>
<dbReference type="Gene3D" id="1.10.10.10">
    <property type="entry name" value="Winged helix-like DNA-binding domain superfamily/Winged helix DNA-binding domain"/>
    <property type="match status" value="1"/>
</dbReference>
<sequence>MKLLLIEDEPVLQQTIRTYLEREGYRVTTADTFLQGSRRANDYEYDCLLVDITLPGGNGLDIIREVKQLQPQTGIIIISAKDALDDRITGLDLGADDYLTKPFHLSELNSRLKSVLRRRLFAGSQIITFGALTIDPQPQQVQIQGQPVEMTGKQYDLLLYLISNKNRLLSKAAIAEHVWGDSMELADSHDFIYQHVKNLRKKLLAAGCPDYIKTRYGAGYLFTLDT</sequence>
<dbReference type="CDD" id="cd00383">
    <property type="entry name" value="trans_reg_C"/>
    <property type="match status" value="1"/>
</dbReference>
<dbReference type="Pfam" id="PF00486">
    <property type="entry name" value="Trans_reg_C"/>
    <property type="match status" value="1"/>
</dbReference>
<dbReference type="AlphaFoldDB" id="A0A2T0SNF9"/>
<evidence type="ECO:0000256" key="1">
    <source>
        <dbReference type="ARBA" id="ARBA00022553"/>
    </source>
</evidence>
<keyword evidence="1 6" id="KW-0597">Phosphoprotein</keyword>
<dbReference type="Proteomes" id="UP000238375">
    <property type="component" value="Unassembled WGS sequence"/>
</dbReference>
<dbReference type="GO" id="GO:0000156">
    <property type="term" value="F:phosphorelay response regulator activity"/>
    <property type="evidence" value="ECO:0007669"/>
    <property type="project" value="TreeGrafter"/>
</dbReference>
<feature type="DNA-binding region" description="OmpR/PhoB-type" evidence="7">
    <location>
        <begin position="124"/>
        <end position="224"/>
    </location>
</feature>
<evidence type="ECO:0000256" key="5">
    <source>
        <dbReference type="ARBA" id="ARBA00023163"/>
    </source>
</evidence>
<dbReference type="SUPFAM" id="SSF52172">
    <property type="entry name" value="CheY-like"/>
    <property type="match status" value="1"/>
</dbReference>
<dbReference type="GO" id="GO:0006355">
    <property type="term" value="P:regulation of DNA-templated transcription"/>
    <property type="evidence" value="ECO:0007669"/>
    <property type="project" value="InterPro"/>
</dbReference>
<protein>
    <submittedName>
        <fullName evidence="10">DNA-binding response OmpR family regulator</fullName>
    </submittedName>
</protein>
<dbReference type="SMART" id="SM00448">
    <property type="entry name" value="REC"/>
    <property type="match status" value="1"/>
</dbReference>
<organism evidence="10 11">
    <name type="scientific">Spirosoma oryzae</name>
    <dbReference type="NCBI Taxonomy" id="1469603"/>
    <lineage>
        <taxon>Bacteria</taxon>
        <taxon>Pseudomonadati</taxon>
        <taxon>Bacteroidota</taxon>
        <taxon>Cytophagia</taxon>
        <taxon>Cytophagales</taxon>
        <taxon>Cytophagaceae</taxon>
        <taxon>Spirosoma</taxon>
    </lineage>
</organism>
<dbReference type="EMBL" id="PVTE01000015">
    <property type="protein sequence ID" value="PRY34952.1"/>
    <property type="molecule type" value="Genomic_DNA"/>
</dbReference>
<proteinExistence type="predicted"/>
<evidence type="ECO:0000256" key="7">
    <source>
        <dbReference type="PROSITE-ProRule" id="PRU01091"/>
    </source>
</evidence>
<dbReference type="InterPro" id="IPR011006">
    <property type="entry name" value="CheY-like_superfamily"/>
</dbReference>
<dbReference type="SMART" id="SM00862">
    <property type="entry name" value="Trans_reg_C"/>
    <property type="match status" value="1"/>
</dbReference>
<dbReference type="PROSITE" id="PS51755">
    <property type="entry name" value="OMPR_PHOB"/>
    <property type="match status" value="1"/>
</dbReference>
<evidence type="ECO:0000256" key="6">
    <source>
        <dbReference type="PROSITE-ProRule" id="PRU00169"/>
    </source>
</evidence>
<dbReference type="InterPro" id="IPR001789">
    <property type="entry name" value="Sig_transdc_resp-reg_receiver"/>
</dbReference>
<dbReference type="PROSITE" id="PS50110">
    <property type="entry name" value="RESPONSE_REGULATORY"/>
    <property type="match status" value="1"/>
</dbReference>
<dbReference type="InterPro" id="IPR036388">
    <property type="entry name" value="WH-like_DNA-bd_sf"/>
</dbReference>
<keyword evidence="3" id="KW-0805">Transcription regulation</keyword>
<evidence type="ECO:0000256" key="3">
    <source>
        <dbReference type="ARBA" id="ARBA00023015"/>
    </source>
</evidence>
<gene>
    <name evidence="10" type="ORF">CLV58_11535</name>
</gene>
<reference evidence="10 11" key="1">
    <citation type="submission" date="2018-03" db="EMBL/GenBank/DDBJ databases">
        <title>Genomic Encyclopedia of Archaeal and Bacterial Type Strains, Phase II (KMG-II): from individual species to whole genera.</title>
        <authorList>
            <person name="Goeker M."/>
        </authorList>
    </citation>
    <scope>NUCLEOTIDE SEQUENCE [LARGE SCALE GENOMIC DNA]</scope>
    <source>
        <strain evidence="10 11">DSM 28354</strain>
    </source>
</reference>
<feature type="modified residue" description="4-aspartylphosphate" evidence="6">
    <location>
        <position position="51"/>
    </location>
</feature>